<dbReference type="InterPro" id="IPR050570">
    <property type="entry name" value="Cell_wall_metabolism_enzyme"/>
</dbReference>
<feature type="domain" description="M23ase beta-sheet core" evidence="2">
    <location>
        <begin position="157"/>
        <end position="255"/>
    </location>
</feature>
<feature type="signal peptide" evidence="1">
    <location>
        <begin position="1"/>
        <end position="21"/>
    </location>
</feature>
<dbReference type="Proteomes" id="UP000675747">
    <property type="component" value="Unassembled WGS sequence"/>
</dbReference>
<dbReference type="InterPro" id="IPR016047">
    <property type="entry name" value="M23ase_b-sheet_dom"/>
</dbReference>
<sequence>MPRVSWMPLVALAAFAVSAHAASPTATRTVLRTADGTPEPAQLRTVQNGRQFDVLVRNRTAGPLEVEVAFVEAENMRSLPDLPTRAVLGAHEERLVARLAVRDARLPARHRMAARSAPGDPAATAADVDYLQPFAGSAAVAQGWFGGFSHATGESRYAVDFALPPGTPVLAARAGTVMQVESGFVEGGTDPALARRANVVRVLHEDGSMALYAHLAADGIAVGAGQHVEAGDVLALSGDTGFSSGPHLHFAVQVNRGMRVESVPFRMEGLDAATTPVATGAPGAGGR</sequence>
<organism evidence="3">
    <name type="scientific">Coralloluteibacterium stylophorae</name>
    <dbReference type="NCBI Taxonomy" id="1776034"/>
    <lineage>
        <taxon>Bacteria</taxon>
        <taxon>Pseudomonadati</taxon>
        <taxon>Pseudomonadota</taxon>
        <taxon>Gammaproteobacteria</taxon>
        <taxon>Lysobacterales</taxon>
        <taxon>Lysobacteraceae</taxon>
        <taxon>Coralloluteibacterium</taxon>
    </lineage>
</organism>
<gene>
    <name evidence="4" type="ORF">KB893_004395</name>
    <name evidence="3" type="ORF">KB893_08000</name>
</gene>
<dbReference type="Gene3D" id="2.70.70.10">
    <property type="entry name" value="Glucose Permease (Domain IIA)"/>
    <property type="match status" value="1"/>
</dbReference>
<evidence type="ECO:0000259" key="2">
    <source>
        <dbReference type="Pfam" id="PF01551"/>
    </source>
</evidence>
<dbReference type="EMBL" id="JAGQFT010000052">
    <property type="protein sequence ID" value="MBR0562455.1"/>
    <property type="molecule type" value="Genomic_DNA"/>
</dbReference>
<evidence type="ECO:0000313" key="4">
    <source>
        <dbReference type="EMBL" id="MBS7456376.1"/>
    </source>
</evidence>
<dbReference type="InterPro" id="IPR011055">
    <property type="entry name" value="Dup_hybrid_motif"/>
</dbReference>
<dbReference type="EMBL" id="JAGQFT020000002">
    <property type="protein sequence ID" value="MBS7456376.1"/>
    <property type="molecule type" value="Genomic_DNA"/>
</dbReference>
<dbReference type="CDD" id="cd12797">
    <property type="entry name" value="M23_peptidase"/>
    <property type="match status" value="1"/>
</dbReference>
<keyword evidence="5" id="KW-1185">Reference proteome</keyword>
<keyword evidence="1" id="KW-0732">Signal</keyword>
<dbReference type="GO" id="GO:0004222">
    <property type="term" value="F:metalloendopeptidase activity"/>
    <property type="evidence" value="ECO:0007669"/>
    <property type="project" value="TreeGrafter"/>
</dbReference>
<dbReference type="SUPFAM" id="SSF51261">
    <property type="entry name" value="Duplicated hybrid motif"/>
    <property type="match status" value="1"/>
</dbReference>
<dbReference type="Pfam" id="PF01551">
    <property type="entry name" value="Peptidase_M23"/>
    <property type="match status" value="1"/>
</dbReference>
<evidence type="ECO:0000313" key="3">
    <source>
        <dbReference type="EMBL" id="MBR0562455.1"/>
    </source>
</evidence>
<reference evidence="4 5" key="1">
    <citation type="journal article" date="2021" name="Microbiol. Resour. Announc.">
        <title>Draft Genome Sequence of Coralloluteibacterium stylophorae LMG 29479T.</title>
        <authorList>
            <person name="Karlyshev A.V."/>
            <person name="Kudryashova E.B."/>
            <person name="Ariskina E.V."/>
            <person name="Conroy A.P."/>
            <person name="Abidueva E.Y."/>
        </authorList>
    </citation>
    <scope>NUCLEOTIDE SEQUENCE [LARGE SCALE GENOMIC DNA]</scope>
    <source>
        <strain evidence="4 5">LMG 29479</strain>
    </source>
</reference>
<proteinExistence type="predicted"/>
<reference evidence="3" key="2">
    <citation type="submission" date="2021-04" db="EMBL/GenBank/DDBJ databases">
        <authorList>
            <person name="Karlyshev A.V."/>
        </authorList>
    </citation>
    <scope>NUCLEOTIDE SEQUENCE</scope>
    <source>
        <strain evidence="3">LMG 29479</strain>
    </source>
</reference>
<protein>
    <submittedName>
        <fullName evidence="3">M23 family metallopeptidase</fullName>
    </submittedName>
</protein>
<comment type="caution">
    <text evidence="3">The sequence shown here is derived from an EMBL/GenBank/DDBJ whole genome shotgun (WGS) entry which is preliminary data.</text>
</comment>
<dbReference type="AlphaFoldDB" id="A0A8J7VSR0"/>
<dbReference type="PANTHER" id="PTHR21666">
    <property type="entry name" value="PEPTIDASE-RELATED"/>
    <property type="match status" value="1"/>
</dbReference>
<evidence type="ECO:0000256" key="1">
    <source>
        <dbReference type="SAM" id="SignalP"/>
    </source>
</evidence>
<name>A0A8J7VSR0_9GAMM</name>
<feature type="chain" id="PRO_5042774182" evidence="1">
    <location>
        <begin position="22"/>
        <end position="287"/>
    </location>
</feature>
<dbReference type="PANTHER" id="PTHR21666:SF294">
    <property type="entry name" value="PEPTIDASE M23"/>
    <property type="match status" value="1"/>
</dbReference>
<evidence type="ECO:0000313" key="5">
    <source>
        <dbReference type="Proteomes" id="UP000675747"/>
    </source>
</evidence>
<accession>A0A8J7VSR0</accession>